<comment type="caution">
    <text evidence="1">The sequence shown here is derived from an EMBL/GenBank/DDBJ whole genome shotgun (WGS) entry which is preliminary data.</text>
</comment>
<proteinExistence type="predicted"/>
<feature type="non-terminal residue" evidence="1">
    <location>
        <position position="1"/>
    </location>
</feature>
<evidence type="ECO:0000313" key="1">
    <source>
        <dbReference type="EMBL" id="KAK3060891.1"/>
    </source>
</evidence>
<organism evidence="1 2">
    <name type="scientific">Coniosporium uncinatum</name>
    <dbReference type="NCBI Taxonomy" id="93489"/>
    <lineage>
        <taxon>Eukaryota</taxon>
        <taxon>Fungi</taxon>
        <taxon>Dikarya</taxon>
        <taxon>Ascomycota</taxon>
        <taxon>Pezizomycotina</taxon>
        <taxon>Dothideomycetes</taxon>
        <taxon>Dothideomycetes incertae sedis</taxon>
        <taxon>Coniosporium</taxon>
    </lineage>
</organism>
<dbReference type="EMBL" id="JAWDJW010008217">
    <property type="protein sequence ID" value="KAK3060891.1"/>
    <property type="molecule type" value="Genomic_DNA"/>
</dbReference>
<sequence length="145" mass="16154">LHPEHFKSEDWDPTEGTFYLRGSGHYTGGYDSQLPCLRGVPPEMFSMVLNTVALMRDAPDVDAEEDAEEEADEGLIMQAIEGFLQPLRAKLSGITKWNGALLDQSQDARQEHAKTYRDGQISILTEIVQELEAFSEEPQPSADDA</sequence>
<accession>A0ACC3D2M2</accession>
<evidence type="ECO:0000313" key="2">
    <source>
        <dbReference type="Proteomes" id="UP001186974"/>
    </source>
</evidence>
<keyword evidence="2" id="KW-1185">Reference proteome</keyword>
<dbReference type="Proteomes" id="UP001186974">
    <property type="component" value="Unassembled WGS sequence"/>
</dbReference>
<name>A0ACC3D2M2_9PEZI</name>
<reference evidence="1" key="1">
    <citation type="submission" date="2024-09" db="EMBL/GenBank/DDBJ databases">
        <title>Black Yeasts Isolated from many extreme environments.</title>
        <authorList>
            <person name="Coleine C."/>
            <person name="Stajich J.E."/>
            <person name="Selbmann L."/>
        </authorList>
    </citation>
    <scope>NUCLEOTIDE SEQUENCE</scope>
    <source>
        <strain evidence="1">CCFEE 5737</strain>
    </source>
</reference>
<gene>
    <name evidence="1" type="ORF">LTS18_007472</name>
</gene>
<protein>
    <submittedName>
        <fullName evidence="1">Uncharacterized protein</fullName>
    </submittedName>
</protein>